<evidence type="ECO:0000259" key="7">
    <source>
        <dbReference type="Pfam" id="PF00155"/>
    </source>
</evidence>
<organism evidence="8 9">
    <name type="scientific">Capsulimonas corticalis</name>
    <dbReference type="NCBI Taxonomy" id="2219043"/>
    <lineage>
        <taxon>Bacteria</taxon>
        <taxon>Bacillati</taxon>
        <taxon>Armatimonadota</taxon>
        <taxon>Armatimonadia</taxon>
        <taxon>Capsulimonadales</taxon>
        <taxon>Capsulimonadaceae</taxon>
        <taxon>Capsulimonas</taxon>
    </lineage>
</organism>
<evidence type="ECO:0000256" key="3">
    <source>
        <dbReference type="ARBA" id="ARBA00022576"/>
    </source>
</evidence>
<dbReference type="PANTHER" id="PTHR46383">
    <property type="entry name" value="ASPARTATE AMINOTRANSFERASE"/>
    <property type="match status" value="1"/>
</dbReference>
<dbReference type="InterPro" id="IPR015424">
    <property type="entry name" value="PyrdxlP-dep_Trfase"/>
</dbReference>
<proteinExistence type="inferred from homology"/>
<keyword evidence="5" id="KW-0663">Pyridoxal phosphate</keyword>
<dbReference type="GO" id="GO:0006520">
    <property type="term" value="P:amino acid metabolic process"/>
    <property type="evidence" value="ECO:0007669"/>
    <property type="project" value="InterPro"/>
</dbReference>
<dbReference type="Gene3D" id="3.90.1150.10">
    <property type="entry name" value="Aspartate Aminotransferase, domain 1"/>
    <property type="match status" value="1"/>
</dbReference>
<comment type="similarity">
    <text evidence="2 6">Belongs to the class-I pyridoxal-phosphate-dependent aminotransferase family.</text>
</comment>
<dbReference type="PANTHER" id="PTHR46383:SF3">
    <property type="entry name" value="ASPARTATE AMINOTRANSFERASE-RELATED"/>
    <property type="match status" value="1"/>
</dbReference>
<feature type="domain" description="Aminotransferase class I/classII large" evidence="7">
    <location>
        <begin position="33"/>
        <end position="381"/>
    </location>
</feature>
<protein>
    <recommendedName>
        <fullName evidence="6">Aminotransferase</fullName>
        <ecNumber evidence="6">2.6.1.-</ecNumber>
    </recommendedName>
</protein>
<dbReference type="InterPro" id="IPR015421">
    <property type="entry name" value="PyrdxlP-dep_Trfase_major"/>
</dbReference>
<dbReference type="Gene3D" id="3.40.640.10">
    <property type="entry name" value="Type I PLP-dependent aspartate aminotransferase-like (Major domain)"/>
    <property type="match status" value="1"/>
</dbReference>
<dbReference type="PROSITE" id="PS00105">
    <property type="entry name" value="AA_TRANSFER_CLASS_1"/>
    <property type="match status" value="1"/>
</dbReference>
<dbReference type="Proteomes" id="UP000287394">
    <property type="component" value="Chromosome"/>
</dbReference>
<dbReference type="EC" id="2.6.1.-" evidence="6"/>
<dbReference type="InterPro" id="IPR004838">
    <property type="entry name" value="NHTrfase_class1_PyrdxlP-BS"/>
</dbReference>
<evidence type="ECO:0000256" key="4">
    <source>
        <dbReference type="ARBA" id="ARBA00022679"/>
    </source>
</evidence>
<dbReference type="CDD" id="cd00609">
    <property type="entry name" value="AAT_like"/>
    <property type="match status" value="1"/>
</dbReference>
<comment type="cofactor">
    <cofactor evidence="1 6">
        <name>pyridoxal 5'-phosphate</name>
        <dbReference type="ChEBI" id="CHEBI:597326"/>
    </cofactor>
</comment>
<evidence type="ECO:0000313" key="9">
    <source>
        <dbReference type="Proteomes" id="UP000287394"/>
    </source>
</evidence>
<dbReference type="KEGG" id="ccot:CCAX7_001590"/>
<dbReference type="OrthoDB" id="9802328at2"/>
<evidence type="ECO:0000256" key="1">
    <source>
        <dbReference type="ARBA" id="ARBA00001933"/>
    </source>
</evidence>
<evidence type="ECO:0000256" key="5">
    <source>
        <dbReference type="ARBA" id="ARBA00022898"/>
    </source>
</evidence>
<dbReference type="InterPro" id="IPR004839">
    <property type="entry name" value="Aminotransferase_I/II_large"/>
</dbReference>
<dbReference type="RefSeq" id="WP_119320062.1">
    <property type="nucleotide sequence ID" value="NZ_AP025739.1"/>
</dbReference>
<name>A0A402CRU0_9BACT</name>
<keyword evidence="9" id="KW-1185">Reference proteome</keyword>
<evidence type="ECO:0000256" key="6">
    <source>
        <dbReference type="RuleBase" id="RU000481"/>
    </source>
</evidence>
<dbReference type="FunCoup" id="A0A402CRU0">
    <property type="interactions" value="346"/>
</dbReference>
<dbReference type="InterPro" id="IPR015422">
    <property type="entry name" value="PyrdxlP-dep_Trfase_small"/>
</dbReference>
<dbReference type="Pfam" id="PF00155">
    <property type="entry name" value="Aminotran_1_2"/>
    <property type="match status" value="1"/>
</dbReference>
<evidence type="ECO:0000313" key="8">
    <source>
        <dbReference type="EMBL" id="BDI28108.1"/>
    </source>
</evidence>
<gene>
    <name evidence="8" type="ORF">CCAX7_001590</name>
</gene>
<dbReference type="SUPFAM" id="SSF53383">
    <property type="entry name" value="PLP-dependent transferases"/>
    <property type="match status" value="1"/>
</dbReference>
<dbReference type="InterPro" id="IPR050596">
    <property type="entry name" value="AspAT/PAT-like"/>
</dbReference>
<dbReference type="GO" id="GO:0030170">
    <property type="term" value="F:pyridoxal phosphate binding"/>
    <property type="evidence" value="ECO:0007669"/>
    <property type="project" value="InterPro"/>
</dbReference>
<keyword evidence="4 6" id="KW-0808">Transferase</keyword>
<dbReference type="GO" id="GO:0008483">
    <property type="term" value="F:transaminase activity"/>
    <property type="evidence" value="ECO:0007669"/>
    <property type="project" value="UniProtKB-KW"/>
</dbReference>
<dbReference type="AlphaFoldDB" id="A0A402CRU0"/>
<evidence type="ECO:0000256" key="2">
    <source>
        <dbReference type="ARBA" id="ARBA00007441"/>
    </source>
</evidence>
<dbReference type="FunFam" id="3.40.640.10:FF:000033">
    <property type="entry name" value="Aspartate aminotransferase"/>
    <property type="match status" value="1"/>
</dbReference>
<sequence>MSNEATPPLSRLVRELAPSGIRKFFDVAASMQDVISLGVGEPDFVTPWAIREAAINSLKSGHTNYTSTYGDLRLRTAIAKHLDAMYGVRYDPKEEVLVTIGVSEGMDVAMRVLLDPGDEVIVPEPCYVSYKPCVALAGGVPVGVETLASDQFRISVEQIDAAWTPRTKAILLGYPSNPTGATMPREALQEIVDYAVRKNLYLISDEIYDRLTYDGQHTCVAALPGAWERTITLNGFSKAYAMTGWRIGYACAPEPILSAMNKVHNYSILCAPITGQMAALEALKVGESSVVDMVGQYNQRRRLIVEGLNRLGLDCHMPQGAFYAFPSIARTGLTAEEFAERLLFDEKVAVVPGTAFGRGGEKHIRCSYATSLEKIEIALQRMERFIKKLPASAQAA</sequence>
<accession>A0A402CRU0</accession>
<reference evidence="8 9" key="1">
    <citation type="journal article" date="2019" name="Int. J. Syst. Evol. Microbiol.">
        <title>Capsulimonas corticalis gen. nov., sp. nov., an aerobic capsulated bacterium, of a novel bacterial order, Capsulimonadales ord. nov., of the class Armatimonadia of the phylum Armatimonadetes.</title>
        <authorList>
            <person name="Li J."/>
            <person name="Kudo C."/>
            <person name="Tonouchi A."/>
        </authorList>
    </citation>
    <scope>NUCLEOTIDE SEQUENCE [LARGE SCALE GENOMIC DNA]</scope>
    <source>
        <strain evidence="8 9">AX-7</strain>
    </source>
</reference>
<keyword evidence="3 6" id="KW-0032">Aminotransferase</keyword>
<dbReference type="EMBL" id="AP025739">
    <property type="protein sequence ID" value="BDI28108.1"/>
    <property type="molecule type" value="Genomic_DNA"/>
</dbReference>